<dbReference type="InterPro" id="IPR045851">
    <property type="entry name" value="AMP-bd_C_sf"/>
</dbReference>
<dbReference type="InterPro" id="IPR009081">
    <property type="entry name" value="PP-bd_ACP"/>
</dbReference>
<keyword evidence="3" id="KW-0597">Phosphoprotein</keyword>
<reference evidence="6" key="2">
    <citation type="journal article" date="2019" name="Genome Biol. Evol.">
        <title>Day and night: Metabolic profiles and evolutionary relationships of six axenic non-marine cyanobacteria.</title>
        <authorList>
            <person name="Will S.E."/>
            <person name="Henke P."/>
            <person name="Boedeker C."/>
            <person name="Huang S."/>
            <person name="Brinkmann H."/>
            <person name="Rohde M."/>
            <person name="Jarek M."/>
            <person name="Friedl T."/>
            <person name="Seufert S."/>
            <person name="Schumacher M."/>
            <person name="Overmann J."/>
            <person name="Neumann-Schaal M."/>
            <person name="Petersen J."/>
        </authorList>
    </citation>
    <scope>NUCLEOTIDE SEQUENCE [LARGE SCALE GENOMIC DNA]</scope>
    <source>
        <strain evidence="6">PCC 7102</strain>
    </source>
</reference>
<comment type="caution">
    <text evidence="6">The sequence shown here is derived from an EMBL/GenBank/DDBJ whole genome shotgun (WGS) entry which is preliminary data.</text>
</comment>
<evidence type="ECO:0000256" key="3">
    <source>
        <dbReference type="ARBA" id="ARBA00022553"/>
    </source>
</evidence>
<dbReference type="Pfam" id="PF23297">
    <property type="entry name" value="ACP_SdgA_C"/>
    <property type="match status" value="1"/>
</dbReference>
<dbReference type="InterPro" id="IPR036291">
    <property type="entry name" value="NAD(P)-bd_dom_sf"/>
</dbReference>
<comment type="similarity">
    <text evidence="1">Belongs to the ATP-dependent AMP-binding enzyme family.</text>
</comment>
<dbReference type="Gene3D" id="3.30.300.30">
    <property type="match status" value="1"/>
</dbReference>
<dbReference type="PANTHER" id="PTHR24096">
    <property type="entry name" value="LONG-CHAIN-FATTY-ACID--COA LIGASE"/>
    <property type="match status" value="1"/>
</dbReference>
<keyword evidence="4" id="KW-0436">Ligase</keyword>
<dbReference type="Gene3D" id="3.40.50.720">
    <property type="entry name" value="NAD(P)-binding Rossmann-like Domain"/>
    <property type="match status" value="1"/>
</dbReference>
<dbReference type="Gene3D" id="3.40.50.12780">
    <property type="entry name" value="N-terminal domain of ligase-like"/>
    <property type="match status" value="1"/>
</dbReference>
<dbReference type="OrthoDB" id="473401at2"/>
<dbReference type="InterPro" id="IPR036736">
    <property type="entry name" value="ACP-like_sf"/>
</dbReference>
<dbReference type="Gene3D" id="1.10.1200.10">
    <property type="entry name" value="ACP-like"/>
    <property type="match status" value="1"/>
</dbReference>
<dbReference type="InterPro" id="IPR013120">
    <property type="entry name" value="FAR_NAD-bd"/>
</dbReference>
<dbReference type="SUPFAM" id="SSF47336">
    <property type="entry name" value="ACP-like"/>
    <property type="match status" value="1"/>
</dbReference>
<dbReference type="InterPro" id="IPR020806">
    <property type="entry name" value="PKS_PP-bd"/>
</dbReference>
<dbReference type="GO" id="GO:0031177">
    <property type="term" value="F:phosphopantetheine binding"/>
    <property type="evidence" value="ECO:0007669"/>
    <property type="project" value="InterPro"/>
</dbReference>
<protein>
    <recommendedName>
        <fullName evidence="5">Carrier domain-containing protein</fullName>
    </recommendedName>
</protein>
<evidence type="ECO:0000256" key="2">
    <source>
        <dbReference type="ARBA" id="ARBA00022450"/>
    </source>
</evidence>
<proteinExistence type="inferred from homology"/>
<evidence type="ECO:0000256" key="1">
    <source>
        <dbReference type="ARBA" id="ARBA00006432"/>
    </source>
</evidence>
<dbReference type="SMART" id="SM00823">
    <property type="entry name" value="PKS_PP"/>
    <property type="match status" value="1"/>
</dbReference>
<organism evidence="6 7">
    <name type="scientific">Dulcicalothrix desertica PCC 7102</name>
    <dbReference type="NCBI Taxonomy" id="232991"/>
    <lineage>
        <taxon>Bacteria</taxon>
        <taxon>Bacillati</taxon>
        <taxon>Cyanobacteriota</taxon>
        <taxon>Cyanophyceae</taxon>
        <taxon>Nostocales</taxon>
        <taxon>Calotrichaceae</taxon>
        <taxon>Dulcicalothrix</taxon>
    </lineage>
</organism>
<name>A0A433UUA8_9CYAN</name>
<evidence type="ECO:0000313" key="7">
    <source>
        <dbReference type="Proteomes" id="UP000271624"/>
    </source>
</evidence>
<dbReference type="RefSeq" id="WP_127086492.1">
    <property type="nucleotide sequence ID" value="NZ_RSCL01000033.1"/>
</dbReference>
<dbReference type="InterPro" id="IPR042099">
    <property type="entry name" value="ANL_N_sf"/>
</dbReference>
<dbReference type="AlphaFoldDB" id="A0A433UUA8"/>
<dbReference type="InterPro" id="IPR020845">
    <property type="entry name" value="AMP-binding_CS"/>
</dbReference>
<dbReference type="Proteomes" id="UP000271624">
    <property type="component" value="Unassembled WGS sequence"/>
</dbReference>
<dbReference type="EMBL" id="RSCL01000033">
    <property type="protein sequence ID" value="RUS97367.1"/>
    <property type="molecule type" value="Genomic_DNA"/>
</dbReference>
<dbReference type="PROSITE" id="PS00455">
    <property type="entry name" value="AMP_BINDING"/>
    <property type="match status" value="1"/>
</dbReference>
<keyword evidence="7" id="KW-1185">Reference proteome</keyword>
<dbReference type="CDD" id="cd05235">
    <property type="entry name" value="SDR_e1"/>
    <property type="match status" value="1"/>
</dbReference>
<evidence type="ECO:0000256" key="4">
    <source>
        <dbReference type="ARBA" id="ARBA00022598"/>
    </source>
</evidence>
<accession>A0A433UUA8</accession>
<dbReference type="Pfam" id="PF00501">
    <property type="entry name" value="AMP-binding"/>
    <property type="match status" value="1"/>
</dbReference>
<dbReference type="Pfam" id="PF13193">
    <property type="entry name" value="AMP-binding_C"/>
    <property type="match status" value="1"/>
</dbReference>
<dbReference type="NCBIfam" id="TIGR01746">
    <property type="entry name" value="Thioester-redct"/>
    <property type="match status" value="1"/>
</dbReference>
<sequence>MIFRSTEPNISIPEQPITEIVLQRAVEFADKPAMIDGLTGRTITYNSLFNSINKVAAGFAARGFCKGDVVAIYSPNCLEYPIAFQAIASLGGVCSTANPSYTASELAYQLNDAGAKYLLTVPSLYERALEAASQSKVESVFVFGNIEGAIPFSVLLENCDDLPKVEINPKEDAVALPYSSGTTGLPKGVTLTHHNLAANVYQLTSRELISSADTIIGILPFFHSYGLQIFLNYSLYCGATIVVMPQFDLETFLRLVEKYKITRAHLVPPIVLALAKQPIVDKYDLSSLKIITCGAAPLGNELTLECEQRLNCVIKQAYGLTETSPITHINPDEREKIKPGSVGRCIRNTECQIVDIETEKPLGCHEQGELWIRGPQVMKGYLNNPEATAKVIDADGWFHTGDIAYVDEDGYFYIVDRIKELIKYNGYPIAPAELEAVLLSHPAIADAAVIPSPHPSSGEVPKGFVVLKNEATTEEIMEFVAGLVAPHKRIRRLEIVDKIPKSASGKILRRLLVQREIANVREKPQEPQLTQNLQLLQQLASSSDETKRQELLVNYIREKVVKVLGLDESQHLNLQKPLQEMGLNSLSNIDLKNQIDTEIGVNLPIEILLAGSNIHQLVDILLEQLTTKTVATNNVIDSVIDLEGEVILDSAIYPEHNYNSFLAEPTAIFLTGATGFLGAFLLQELLQQTTADIYCLVRASDKDSALIKVQNNLEYYGILQDAFRNRIIPVLGDLSKFKLGLSSEYFLHIANIIDVIYHSAAWLNYVYPYEALKPSNVLGTQEILRLASVGKVKAVHHISTVAVFESSFYLGKTVNESDPLAHSSGMKLSYSQSKWVAEKLATIARNRGIPVSIYRPPFISGHSQTGAWYTDDVICRMIKGCIQMGSMTSLTDTLDLSPVDYVSKSIVYLSRQHGASGKSFHLNNPQPISWRKLTDFIRSLGYSIEYISYQEWQSQLSNQACSQSNPLYPLLPFFLKNSSQHQQAKEPKISCQATQTALAESSIICPEVDAKLLNTYFDYFIRSGFLDAK</sequence>
<dbReference type="InterPro" id="IPR010080">
    <property type="entry name" value="Thioester_reductase-like_dom"/>
</dbReference>
<dbReference type="InterPro" id="IPR025110">
    <property type="entry name" value="AMP-bd_C"/>
</dbReference>
<dbReference type="PANTHER" id="PTHR24096:SF149">
    <property type="entry name" value="AMP-BINDING DOMAIN-CONTAINING PROTEIN-RELATED"/>
    <property type="match status" value="1"/>
</dbReference>
<dbReference type="GO" id="GO:0016405">
    <property type="term" value="F:CoA-ligase activity"/>
    <property type="evidence" value="ECO:0007669"/>
    <property type="project" value="TreeGrafter"/>
</dbReference>
<dbReference type="CDD" id="cd05904">
    <property type="entry name" value="4CL"/>
    <property type="match status" value="1"/>
</dbReference>
<gene>
    <name evidence="6" type="ORF">DSM106972_084700</name>
</gene>
<reference evidence="6" key="1">
    <citation type="submission" date="2018-12" db="EMBL/GenBank/DDBJ databases">
        <authorList>
            <person name="Will S."/>
            <person name="Neumann-Schaal M."/>
            <person name="Henke P."/>
        </authorList>
    </citation>
    <scope>NUCLEOTIDE SEQUENCE</scope>
    <source>
        <strain evidence="6">PCC 7102</strain>
    </source>
</reference>
<dbReference type="PROSITE" id="PS50075">
    <property type="entry name" value="CARRIER"/>
    <property type="match status" value="1"/>
</dbReference>
<dbReference type="Pfam" id="PF07993">
    <property type="entry name" value="NAD_binding_4"/>
    <property type="match status" value="1"/>
</dbReference>
<dbReference type="FunFam" id="3.40.50.12780:FF:000003">
    <property type="entry name" value="Long-chain-fatty-acid--CoA ligase FadD"/>
    <property type="match status" value="1"/>
</dbReference>
<dbReference type="InterPro" id="IPR000873">
    <property type="entry name" value="AMP-dep_synth/lig_dom"/>
</dbReference>
<dbReference type="SUPFAM" id="SSF56801">
    <property type="entry name" value="Acetyl-CoA synthetase-like"/>
    <property type="match status" value="1"/>
</dbReference>
<feature type="domain" description="Carrier" evidence="5">
    <location>
        <begin position="550"/>
        <end position="625"/>
    </location>
</feature>
<dbReference type="SUPFAM" id="SSF51735">
    <property type="entry name" value="NAD(P)-binding Rossmann-fold domains"/>
    <property type="match status" value="1"/>
</dbReference>
<keyword evidence="2" id="KW-0596">Phosphopantetheine</keyword>
<evidence type="ECO:0000259" key="5">
    <source>
        <dbReference type="PROSITE" id="PS50075"/>
    </source>
</evidence>
<evidence type="ECO:0000313" key="6">
    <source>
        <dbReference type="EMBL" id="RUS97367.1"/>
    </source>
</evidence>